<evidence type="ECO:0000313" key="3">
    <source>
        <dbReference type="Proteomes" id="UP001066276"/>
    </source>
</evidence>
<feature type="compositionally biased region" description="Basic and acidic residues" evidence="1">
    <location>
        <begin position="76"/>
        <end position="94"/>
    </location>
</feature>
<dbReference type="EMBL" id="JANPWB010000002">
    <property type="protein sequence ID" value="KAJ1207291.1"/>
    <property type="molecule type" value="Genomic_DNA"/>
</dbReference>
<accession>A0AAV7W2U7</accession>
<gene>
    <name evidence="2" type="ORF">NDU88_002682</name>
</gene>
<dbReference type="AlphaFoldDB" id="A0AAV7W2U7"/>
<reference evidence="2" key="1">
    <citation type="journal article" date="2022" name="bioRxiv">
        <title>Sequencing and chromosome-scale assembly of the giantPleurodeles waltlgenome.</title>
        <authorList>
            <person name="Brown T."/>
            <person name="Elewa A."/>
            <person name="Iarovenko S."/>
            <person name="Subramanian E."/>
            <person name="Araus A.J."/>
            <person name="Petzold A."/>
            <person name="Susuki M."/>
            <person name="Suzuki K.-i.T."/>
            <person name="Hayashi T."/>
            <person name="Toyoda A."/>
            <person name="Oliveira C."/>
            <person name="Osipova E."/>
            <person name="Leigh N.D."/>
            <person name="Simon A."/>
            <person name="Yun M.H."/>
        </authorList>
    </citation>
    <scope>NUCLEOTIDE SEQUENCE</scope>
    <source>
        <strain evidence="2">20211129_DDA</strain>
        <tissue evidence="2">Liver</tissue>
    </source>
</reference>
<evidence type="ECO:0000256" key="1">
    <source>
        <dbReference type="SAM" id="MobiDB-lite"/>
    </source>
</evidence>
<evidence type="ECO:0000313" key="2">
    <source>
        <dbReference type="EMBL" id="KAJ1207291.1"/>
    </source>
</evidence>
<organism evidence="2 3">
    <name type="scientific">Pleurodeles waltl</name>
    <name type="common">Iberian ribbed newt</name>
    <dbReference type="NCBI Taxonomy" id="8319"/>
    <lineage>
        <taxon>Eukaryota</taxon>
        <taxon>Metazoa</taxon>
        <taxon>Chordata</taxon>
        <taxon>Craniata</taxon>
        <taxon>Vertebrata</taxon>
        <taxon>Euteleostomi</taxon>
        <taxon>Amphibia</taxon>
        <taxon>Batrachia</taxon>
        <taxon>Caudata</taxon>
        <taxon>Salamandroidea</taxon>
        <taxon>Salamandridae</taxon>
        <taxon>Pleurodelinae</taxon>
        <taxon>Pleurodeles</taxon>
    </lineage>
</organism>
<feature type="region of interest" description="Disordered" evidence="1">
    <location>
        <begin position="1"/>
        <end position="125"/>
    </location>
</feature>
<protein>
    <submittedName>
        <fullName evidence="2">Uncharacterized protein</fullName>
    </submittedName>
</protein>
<proteinExistence type="predicted"/>
<sequence>MGIPDPDVLQAGTKQQRIPVDSGQQQTLCVIPRIEKADGGDFKEEEEDGGVHGGEVTKGEDEFGGSSSGGRNSRSSLEETFSRGEQGKPRDHIQHQRSNRGPGGSAPELRPLSGESVASAGTQYL</sequence>
<name>A0AAV7W2U7_PLEWA</name>
<feature type="compositionally biased region" description="Basic and acidic residues" evidence="1">
    <location>
        <begin position="33"/>
        <end position="42"/>
    </location>
</feature>
<keyword evidence="3" id="KW-1185">Reference proteome</keyword>
<feature type="compositionally biased region" description="Polar residues" evidence="1">
    <location>
        <begin position="12"/>
        <end position="28"/>
    </location>
</feature>
<comment type="caution">
    <text evidence="2">The sequence shown here is derived from an EMBL/GenBank/DDBJ whole genome shotgun (WGS) entry which is preliminary data.</text>
</comment>
<dbReference type="Proteomes" id="UP001066276">
    <property type="component" value="Chromosome 1_2"/>
</dbReference>